<dbReference type="PANTHER" id="PTHR31635">
    <property type="entry name" value="REVERSE TRANSCRIPTASE DOMAIN-CONTAINING PROTEIN-RELATED"/>
    <property type="match status" value="1"/>
</dbReference>
<dbReference type="InterPro" id="IPR000477">
    <property type="entry name" value="RT_dom"/>
</dbReference>
<dbReference type="InterPro" id="IPR036691">
    <property type="entry name" value="Endo/exonu/phosph_ase_sf"/>
</dbReference>
<dbReference type="PANTHER" id="PTHR31635:SF196">
    <property type="entry name" value="REVERSE TRANSCRIPTASE DOMAIN-CONTAINING PROTEIN-RELATED"/>
    <property type="match status" value="1"/>
</dbReference>
<proteinExistence type="predicted"/>
<feature type="compositionally biased region" description="Basic and acidic residues" evidence="1">
    <location>
        <begin position="9"/>
        <end position="28"/>
    </location>
</feature>
<evidence type="ECO:0000313" key="3">
    <source>
        <dbReference type="EMBL" id="SBS14299.1"/>
    </source>
</evidence>
<dbReference type="Gene3D" id="3.60.10.10">
    <property type="entry name" value="Endonuclease/exonuclease/phosphatase"/>
    <property type="match status" value="1"/>
</dbReference>
<evidence type="ECO:0000259" key="2">
    <source>
        <dbReference type="PROSITE" id="PS50878"/>
    </source>
</evidence>
<dbReference type="Gene3D" id="3.30.70.1820">
    <property type="entry name" value="L1 transposable element, RRM domain"/>
    <property type="match status" value="1"/>
</dbReference>
<name>A0A1A8S9R9_9TELE</name>
<dbReference type="EMBL" id="HAEI01011831">
    <property type="protein sequence ID" value="SBS14299.1"/>
    <property type="molecule type" value="Transcribed_RNA"/>
</dbReference>
<reference evidence="3" key="2">
    <citation type="submission" date="2016-06" db="EMBL/GenBank/DDBJ databases">
        <title>The genome of a short-lived fish provides insights into sex chromosome evolution and the genetic control of aging.</title>
        <authorList>
            <person name="Reichwald K."/>
            <person name="Felder M."/>
            <person name="Petzold A."/>
            <person name="Koch P."/>
            <person name="Groth M."/>
            <person name="Platzer M."/>
        </authorList>
    </citation>
    <scope>NUCLEOTIDE SEQUENCE</scope>
    <source>
        <tissue evidence="3">Brain</tissue>
    </source>
</reference>
<sequence length="1336" mass="153990">MPNQKGAKRGLESSKSKIAPEDANEKSAKPSNVLMDSFHDYAATAVALTLTEEDMDDFPPLPVTPLKSPAPKKVMIERSSSDPDDANQIISRLSALINTRSDNIESMVRENTLQIDGLKKTIEFVCAEMKDMKGKVCDLEKKVTKEEGRVDNCQQRISELERYSRRWNLRLHGVKEAEKEDVREKVVEICKSVLPTQNHRLPDVIDTVHRLGAKRQGSTRPRGIIVQFTSRIYRDAVWKAAKTSSYLQNHHLRFAEDLSREDKERRDKLWPMIDKARKEECHSTPADTNFWKSQWGNDIWLSHGSERSAGVATFKNNFSGDVLHSDCDTLGHYLCSIIRHNNSTFIAVNIYGYNNKTENDKLLDSLEERINFWLFKYPNSVLLIGGDFNIALDNTVDRWPPGQQSSYSANLKNFMGKFNVVDIWRKKCPDDRLFTWSNKTGSRQSRIDFWLVSDCIDKDNITVNIHATPLTDHRAIHINVQIITLDNIPHNFSYWKLNNSLLKDKIVNMQIHKLIGYYWNKANREKSFCRNWELFKFEACKFLRRHGSHIAKLRKVEEQDVISRIASYYQKSPEEISEEDKLSLLELQNKLDGLYRRKAEGAFVRSRKRWLEEGEQNSAYFFRLEKYRSKMNSIHQLNINGIVSDNPREISHFCAEFYTKLYKSKYNEVVSTGLLNNIKNLKTIVVEDRIYCDSPLTVEEVCTSISALKANKSPGTDGLTAEFYKSFSNLLAPFLLQVFIESIENNTLPPTLTQGLITLIPKPNKDLLFIDNWRPISLLNNDYKIMALILANRIKEVLDTIIDETQSGFMRNRHISNNIRLVLDLLDYSDLVSDNSFILFLDFYKAFDTIEHQFIFHSLEKFGFGRFFCKAVKTLYTNGNSSIKMINGSTPRFDLKRGIRQGCPISPYLFLLCTQILATNISNSVVQGITIADKELVISQLADDTTLFLKNANQIPLALSVISDFSEASGLCLNLKKCELLAIKDCPANTVCNISVKQEVTYLGLLISKDQKSRCSLNFTPIIQKTLKKFNQWLQRDLSLKGRVLITKAEGLSRLTYAALSLHLDKEIGKDIDRMLFNFIWKNRTHYIRKTVVMNKYESGGLNVLDFSTLNNTFKINWAKHFLKNPTSIWNLIPYHIFSRFGGFNFILNCNYNVEKLPIKLSSFHKQVLLAWTLIYKHNFSPHKYLIWNNRDILFKNKSLFLETWVQNGILLVAQLVNKEGQLLTYNDFIAIYNFPISVQEFSMVLGAIPPGTLMLYKNTDSSISTSVTLPDPVESPIGKICFSLELGNSNKRIRSLFQEDIVSLPYIISHWNRYVPDIKWKTVWMIPQKYLIVNK</sequence>
<feature type="non-terminal residue" evidence="3">
    <location>
        <position position="1336"/>
    </location>
</feature>
<dbReference type="InterPro" id="IPR043502">
    <property type="entry name" value="DNA/RNA_pol_sf"/>
</dbReference>
<feature type="region of interest" description="Disordered" evidence="1">
    <location>
        <begin position="1"/>
        <end position="33"/>
    </location>
</feature>
<gene>
    <name evidence="3" type="primary">Nfu_g_1_024294</name>
</gene>
<dbReference type="SUPFAM" id="SSF56672">
    <property type="entry name" value="DNA/RNA polymerases"/>
    <property type="match status" value="1"/>
</dbReference>
<protein>
    <recommendedName>
        <fullName evidence="2">Reverse transcriptase domain-containing protein</fullName>
    </recommendedName>
</protein>
<accession>A0A1A8S9R9</accession>
<organism evidence="3">
    <name type="scientific">Nothobranchius rachovii</name>
    <name type="common">bluefin notho</name>
    <dbReference type="NCBI Taxonomy" id="451742"/>
    <lineage>
        <taxon>Eukaryota</taxon>
        <taxon>Metazoa</taxon>
        <taxon>Chordata</taxon>
        <taxon>Craniata</taxon>
        <taxon>Vertebrata</taxon>
        <taxon>Euteleostomi</taxon>
        <taxon>Actinopterygii</taxon>
        <taxon>Neopterygii</taxon>
        <taxon>Teleostei</taxon>
        <taxon>Neoteleostei</taxon>
        <taxon>Acanthomorphata</taxon>
        <taxon>Ovalentaria</taxon>
        <taxon>Atherinomorphae</taxon>
        <taxon>Cyprinodontiformes</taxon>
        <taxon>Nothobranchiidae</taxon>
        <taxon>Nothobranchius</taxon>
    </lineage>
</organism>
<feature type="domain" description="Reverse transcriptase" evidence="2">
    <location>
        <begin position="741"/>
        <end position="1007"/>
    </location>
</feature>
<dbReference type="PROSITE" id="PS50878">
    <property type="entry name" value="RT_POL"/>
    <property type="match status" value="1"/>
</dbReference>
<reference evidence="3" key="1">
    <citation type="submission" date="2016-05" db="EMBL/GenBank/DDBJ databases">
        <authorList>
            <person name="Lavstsen T."/>
            <person name="Jespersen J.S."/>
        </authorList>
    </citation>
    <scope>NUCLEOTIDE SEQUENCE</scope>
    <source>
        <tissue evidence="3">Brain</tissue>
    </source>
</reference>
<evidence type="ECO:0000256" key="1">
    <source>
        <dbReference type="SAM" id="MobiDB-lite"/>
    </source>
</evidence>
<dbReference type="CDD" id="cd01650">
    <property type="entry name" value="RT_nLTR_like"/>
    <property type="match status" value="1"/>
</dbReference>
<dbReference type="Pfam" id="PF00078">
    <property type="entry name" value="RVT_1"/>
    <property type="match status" value="1"/>
</dbReference>
<dbReference type="SUPFAM" id="SSF56219">
    <property type="entry name" value="DNase I-like"/>
    <property type="match status" value="1"/>
</dbReference>